<gene>
    <name evidence="1" type="ORF">UFOVP195_20</name>
</gene>
<dbReference type="EMBL" id="LR798241">
    <property type="protein sequence ID" value="CAB5214121.1"/>
    <property type="molecule type" value="Genomic_DNA"/>
</dbReference>
<organism evidence="1">
    <name type="scientific">uncultured Caudovirales phage</name>
    <dbReference type="NCBI Taxonomy" id="2100421"/>
    <lineage>
        <taxon>Viruses</taxon>
        <taxon>Duplodnaviria</taxon>
        <taxon>Heunggongvirae</taxon>
        <taxon>Uroviricota</taxon>
        <taxon>Caudoviricetes</taxon>
        <taxon>Peduoviridae</taxon>
        <taxon>Maltschvirus</taxon>
        <taxon>Maltschvirus maltsch</taxon>
    </lineage>
</organism>
<accession>A0A6J7WLC8</accession>
<protein>
    <submittedName>
        <fullName evidence="1">Uncharacterized protein</fullName>
    </submittedName>
</protein>
<name>A0A6J7WLC8_9CAUD</name>
<sequence length="79" mass="8799">MTKTLTINIPARSVQLRSGVKRFAAYTEVLTQDAEGQWYADLCGEAVKISEDEAIDCCRKGSNWAAIKSTHFPMFGFHS</sequence>
<proteinExistence type="predicted"/>
<evidence type="ECO:0000313" key="1">
    <source>
        <dbReference type="EMBL" id="CAB5214121.1"/>
    </source>
</evidence>
<reference evidence="1" key="1">
    <citation type="submission" date="2020-05" db="EMBL/GenBank/DDBJ databases">
        <authorList>
            <person name="Chiriac C."/>
            <person name="Salcher M."/>
            <person name="Ghai R."/>
            <person name="Kavagutti S V."/>
        </authorList>
    </citation>
    <scope>NUCLEOTIDE SEQUENCE</scope>
</reference>